<sequence>MSVQPAPPPTMAVPREKRDEGTAAPEPHTVPARVLAVLRIALGLVFLWAFLDKTLGLGYATSGESAWVNGGAPAAGYLGGVSAGPLQSTFNGWAGAVWVDFAYMAGMLGLGVALVAGVGLRLAAAGGTVMMLMLWTAEWPVARELADGSPTMSTNPVVDMHLVYALVMVALAVCAAGRTWGLGRAWERAPVVRHHAWLR</sequence>
<dbReference type="RefSeq" id="WP_167969729.1">
    <property type="nucleotide sequence ID" value="NZ_BHZG01000532.1"/>
</dbReference>
<dbReference type="EMBL" id="JAAVJD010000063">
    <property type="protein sequence ID" value="NJQ06054.1"/>
    <property type="molecule type" value="Genomic_DNA"/>
</dbReference>
<evidence type="ECO:0000256" key="1">
    <source>
        <dbReference type="SAM" id="MobiDB-lite"/>
    </source>
</evidence>
<name>A0A7X6D0Q5_9ACTN</name>
<feature type="region of interest" description="Disordered" evidence="1">
    <location>
        <begin position="1"/>
        <end position="26"/>
    </location>
</feature>
<feature type="compositionally biased region" description="Pro residues" evidence="1">
    <location>
        <begin position="1"/>
        <end position="11"/>
    </location>
</feature>
<evidence type="ECO:0000256" key="2">
    <source>
        <dbReference type="SAM" id="Phobius"/>
    </source>
</evidence>
<feature type="transmembrane region" description="Helical" evidence="2">
    <location>
        <begin position="93"/>
        <end position="115"/>
    </location>
</feature>
<reference evidence="3 4" key="1">
    <citation type="submission" date="2020-03" db="EMBL/GenBank/DDBJ databases">
        <title>Draft genome of Streptomyces sp. ventii, isolated from the Axial Seamount in the Pacific Ocean, and resequencing of the two type strains Streptomyces lonarensis strain NCL 716 and Streptomyces bohaiensis strain 11A07.</title>
        <authorList>
            <person name="Loughran R.M."/>
            <person name="Pfannmuller K.M."/>
            <person name="Wasson B.J."/>
            <person name="Deadmond M.C."/>
            <person name="Paddock B.E."/>
            <person name="Koyack M.J."/>
            <person name="Gallegos D.A."/>
            <person name="Mitchell E.A."/>
            <person name="Ushijima B."/>
            <person name="Saw J.H."/>
            <person name="Mcphail K.L."/>
            <person name="Videau P."/>
        </authorList>
    </citation>
    <scope>NUCLEOTIDE SEQUENCE [LARGE SCALE GENOMIC DNA]</scope>
    <source>
        <strain evidence="3 4">NCL716</strain>
    </source>
</reference>
<keyword evidence="2" id="KW-1133">Transmembrane helix</keyword>
<keyword evidence="4" id="KW-1185">Reference proteome</keyword>
<dbReference type="Proteomes" id="UP000578686">
    <property type="component" value="Unassembled WGS sequence"/>
</dbReference>
<keyword evidence="2" id="KW-0812">Transmembrane</keyword>
<evidence type="ECO:0000313" key="4">
    <source>
        <dbReference type="Proteomes" id="UP000578686"/>
    </source>
</evidence>
<dbReference type="AlphaFoldDB" id="A0A7X6D0Q5"/>
<keyword evidence="2" id="KW-0472">Membrane</keyword>
<gene>
    <name evidence="3" type="ORF">HCN56_10800</name>
</gene>
<feature type="transmembrane region" description="Helical" evidence="2">
    <location>
        <begin position="162"/>
        <end position="180"/>
    </location>
</feature>
<organism evidence="3 4">
    <name type="scientific">Streptomyces lonarensis</name>
    <dbReference type="NCBI Taxonomy" id="700599"/>
    <lineage>
        <taxon>Bacteria</taxon>
        <taxon>Bacillati</taxon>
        <taxon>Actinomycetota</taxon>
        <taxon>Actinomycetes</taxon>
        <taxon>Kitasatosporales</taxon>
        <taxon>Streptomycetaceae</taxon>
        <taxon>Streptomyces</taxon>
    </lineage>
</organism>
<evidence type="ECO:0000313" key="3">
    <source>
        <dbReference type="EMBL" id="NJQ06054.1"/>
    </source>
</evidence>
<proteinExistence type="predicted"/>
<comment type="caution">
    <text evidence="3">The sequence shown here is derived from an EMBL/GenBank/DDBJ whole genome shotgun (WGS) entry which is preliminary data.</text>
</comment>
<protein>
    <submittedName>
        <fullName evidence="3">DoxX family membrane protein</fullName>
    </submittedName>
</protein>
<accession>A0A7X6D0Q5</accession>
<feature type="transmembrane region" description="Helical" evidence="2">
    <location>
        <begin position="34"/>
        <end position="51"/>
    </location>
</feature>